<sequence length="133" mass="14876">MLRSTTCPTLPSCCLSHAIWIQQYNDIASGDDIGSAAFWQPGIALSCMFYGPSKAKEVSKMCVVAARQPSHQVYTLALRDPKTHQLASMLSWSPLAYGKWMTTSVYGCRRVNIRDDVCDYKHSPGSYDYAWRG</sequence>
<dbReference type="HOGENOM" id="CLU_1908008_0_0_1"/>
<evidence type="ECO:0000313" key="2">
    <source>
        <dbReference type="Proteomes" id="UP000016931"/>
    </source>
</evidence>
<accession>M3D4Y9</accession>
<keyword evidence="2" id="KW-1185">Reference proteome</keyword>
<gene>
    <name evidence="1" type="ORF">SEPMUDRAFT_126004</name>
</gene>
<protein>
    <submittedName>
        <fullName evidence="1">Uncharacterized protein</fullName>
    </submittedName>
</protein>
<organism evidence="1 2">
    <name type="scientific">Sphaerulina musiva (strain SO2202)</name>
    <name type="common">Poplar stem canker fungus</name>
    <name type="synonym">Septoria musiva</name>
    <dbReference type="NCBI Taxonomy" id="692275"/>
    <lineage>
        <taxon>Eukaryota</taxon>
        <taxon>Fungi</taxon>
        <taxon>Dikarya</taxon>
        <taxon>Ascomycota</taxon>
        <taxon>Pezizomycotina</taxon>
        <taxon>Dothideomycetes</taxon>
        <taxon>Dothideomycetidae</taxon>
        <taxon>Mycosphaerellales</taxon>
        <taxon>Mycosphaerellaceae</taxon>
        <taxon>Sphaerulina</taxon>
    </lineage>
</organism>
<reference evidence="1 2" key="1">
    <citation type="journal article" date="2012" name="PLoS Pathog.">
        <title>Diverse lifestyles and strategies of plant pathogenesis encoded in the genomes of eighteen Dothideomycetes fungi.</title>
        <authorList>
            <person name="Ohm R.A."/>
            <person name="Feau N."/>
            <person name="Henrissat B."/>
            <person name="Schoch C.L."/>
            <person name="Horwitz B.A."/>
            <person name="Barry K.W."/>
            <person name="Condon B.J."/>
            <person name="Copeland A.C."/>
            <person name="Dhillon B."/>
            <person name="Glaser F."/>
            <person name="Hesse C.N."/>
            <person name="Kosti I."/>
            <person name="LaButti K."/>
            <person name="Lindquist E.A."/>
            <person name="Lucas S."/>
            <person name="Salamov A.A."/>
            <person name="Bradshaw R.E."/>
            <person name="Ciuffetti L."/>
            <person name="Hamelin R.C."/>
            <person name="Kema G.H.J."/>
            <person name="Lawrence C."/>
            <person name="Scott J.A."/>
            <person name="Spatafora J.W."/>
            <person name="Turgeon B.G."/>
            <person name="de Wit P.J.G.M."/>
            <person name="Zhong S."/>
            <person name="Goodwin S.B."/>
            <person name="Grigoriev I.V."/>
        </authorList>
    </citation>
    <scope>NUCLEOTIDE SEQUENCE [LARGE SCALE GENOMIC DNA]</scope>
    <source>
        <strain evidence="1 2">SO2202</strain>
    </source>
</reference>
<dbReference type="OrthoDB" id="430207at2759"/>
<dbReference type="RefSeq" id="XP_016761055.1">
    <property type="nucleotide sequence ID" value="XM_016902027.1"/>
</dbReference>
<evidence type="ECO:0000313" key="1">
    <source>
        <dbReference type="EMBL" id="EMF12934.1"/>
    </source>
</evidence>
<dbReference type="GeneID" id="27899164"/>
<dbReference type="EMBL" id="KB456264">
    <property type="protein sequence ID" value="EMF12934.1"/>
    <property type="molecule type" value="Genomic_DNA"/>
</dbReference>
<name>M3D4Y9_SPHMS</name>
<dbReference type="AlphaFoldDB" id="M3D4Y9"/>
<proteinExistence type="predicted"/>
<dbReference type="Proteomes" id="UP000016931">
    <property type="component" value="Unassembled WGS sequence"/>
</dbReference>